<sequence>MASFWDMNAQKKLRLHSKAELFNYIKGYLRLYRCCKMLFAHAFVPSVAPFGIVFGCEE</sequence>
<reference evidence="1" key="1">
    <citation type="submission" date="2019-08" db="EMBL/GenBank/DDBJ databases">
        <authorList>
            <person name="Kucharzyk K."/>
            <person name="Murdoch R.W."/>
            <person name="Higgins S."/>
            <person name="Loffler F."/>
        </authorList>
    </citation>
    <scope>NUCLEOTIDE SEQUENCE</scope>
</reference>
<name>A0A644VZA0_9ZZZZ</name>
<comment type="caution">
    <text evidence="1">The sequence shown here is derived from an EMBL/GenBank/DDBJ whole genome shotgun (WGS) entry which is preliminary data.</text>
</comment>
<accession>A0A644VZA0</accession>
<organism evidence="1">
    <name type="scientific">bioreactor metagenome</name>
    <dbReference type="NCBI Taxonomy" id="1076179"/>
    <lineage>
        <taxon>unclassified sequences</taxon>
        <taxon>metagenomes</taxon>
        <taxon>ecological metagenomes</taxon>
    </lineage>
</organism>
<protein>
    <submittedName>
        <fullName evidence="1">Uncharacterized protein</fullName>
    </submittedName>
</protein>
<gene>
    <name evidence="1" type="ORF">SDC9_42943</name>
</gene>
<dbReference type="EMBL" id="VSSQ01000524">
    <property type="protein sequence ID" value="MPL96761.1"/>
    <property type="molecule type" value="Genomic_DNA"/>
</dbReference>
<dbReference type="AlphaFoldDB" id="A0A644VZA0"/>
<proteinExistence type="predicted"/>
<evidence type="ECO:0000313" key="1">
    <source>
        <dbReference type="EMBL" id="MPL96761.1"/>
    </source>
</evidence>